<evidence type="ECO:0000313" key="13">
    <source>
        <dbReference type="EMBL" id="TGE36587.1"/>
    </source>
</evidence>
<dbReference type="InterPro" id="IPR017871">
    <property type="entry name" value="ABC_transporter-like_CS"/>
</dbReference>
<feature type="domain" description="ABC transporter" evidence="11">
    <location>
        <begin position="663"/>
        <end position="896"/>
    </location>
</feature>
<keyword evidence="7" id="KW-0067">ATP-binding</keyword>
<keyword evidence="14" id="KW-1185">Reference proteome</keyword>
<evidence type="ECO:0000256" key="9">
    <source>
        <dbReference type="ARBA" id="ARBA00023136"/>
    </source>
</evidence>
<evidence type="ECO:0000313" key="14">
    <source>
        <dbReference type="Proteomes" id="UP000298460"/>
    </source>
</evidence>
<protein>
    <submittedName>
        <fullName evidence="13">NHLP bacteriocin export ABC transporter permease/ATPase subunit</fullName>
    </submittedName>
</protein>
<dbReference type="PANTHER" id="PTHR24221:SF654">
    <property type="entry name" value="ATP-BINDING CASSETTE SUB-FAMILY B MEMBER 6"/>
    <property type="match status" value="1"/>
</dbReference>
<gene>
    <name evidence="13" type="ORF">E4K67_19300</name>
</gene>
<dbReference type="InterPro" id="IPR039421">
    <property type="entry name" value="Type_1_exporter"/>
</dbReference>
<dbReference type="Pfam" id="PF00005">
    <property type="entry name" value="ABC_tran"/>
    <property type="match status" value="1"/>
</dbReference>
<dbReference type="GO" id="GO:0005886">
    <property type="term" value="C:plasma membrane"/>
    <property type="evidence" value="ECO:0007669"/>
    <property type="project" value="UniProtKB-SubCell"/>
</dbReference>
<comment type="caution">
    <text evidence="13">The sequence shown here is derived from an EMBL/GenBank/DDBJ whole genome shotgun (WGS) entry which is preliminary data.</text>
</comment>
<keyword evidence="5" id="KW-0547">Nucleotide-binding</keyword>
<evidence type="ECO:0000256" key="10">
    <source>
        <dbReference type="SAM" id="Phobius"/>
    </source>
</evidence>
<keyword evidence="4 10" id="KW-0812">Transmembrane</keyword>
<accession>A0A4Z0R3L3</accession>
<dbReference type="InterPro" id="IPR027417">
    <property type="entry name" value="P-loop_NTPase"/>
</dbReference>
<evidence type="ECO:0000259" key="12">
    <source>
        <dbReference type="PROSITE" id="PS50929"/>
    </source>
</evidence>
<reference evidence="13 14" key="1">
    <citation type="submission" date="2019-03" db="EMBL/GenBank/DDBJ databases">
        <title>Draft Genome Sequence of Desulfosporosinus fructosivorans Strain 63.6F, Isolated from Marine Sediment in the Baltic Sea.</title>
        <authorList>
            <person name="Hausmann B."/>
            <person name="Vandieken V."/>
            <person name="Pjevac P."/>
            <person name="Schreck K."/>
            <person name="Herbold C.W."/>
            <person name="Loy A."/>
        </authorList>
    </citation>
    <scope>NUCLEOTIDE SEQUENCE [LARGE SCALE GENOMIC DNA]</scope>
    <source>
        <strain evidence="13 14">63.6F</strain>
    </source>
</reference>
<dbReference type="GO" id="GO:0016887">
    <property type="term" value="F:ATP hydrolysis activity"/>
    <property type="evidence" value="ECO:0007669"/>
    <property type="project" value="InterPro"/>
</dbReference>
<dbReference type="OrthoDB" id="9771903at2"/>
<dbReference type="SUPFAM" id="SSF52540">
    <property type="entry name" value="P-loop containing nucleoside triphosphate hydrolases"/>
    <property type="match status" value="1"/>
</dbReference>
<feature type="transmembrane region" description="Helical" evidence="10">
    <location>
        <begin position="605"/>
        <end position="622"/>
    </location>
</feature>
<dbReference type="NCBIfam" id="TIGR03797">
    <property type="entry name" value="NHLM_micro_ABC2"/>
    <property type="match status" value="1"/>
</dbReference>
<keyword evidence="2" id="KW-0813">Transport</keyword>
<keyword evidence="3" id="KW-1003">Cell membrane</keyword>
<dbReference type="Pfam" id="PF00664">
    <property type="entry name" value="ABC_membrane"/>
    <property type="match status" value="1"/>
</dbReference>
<feature type="transmembrane region" description="Helical" evidence="10">
    <location>
        <begin position="460"/>
        <end position="484"/>
    </location>
</feature>
<dbReference type="GO" id="GO:0005524">
    <property type="term" value="F:ATP binding"/>
    <property type="evidence" value="ECO:0007669"/>
    <property type="project" value="UniProtKB-KW"/>
</dbReference>
<evidence type="ECO:0000256" key="2">
    <source>
        <dbReference type="ARBA" id="ARBA00022448"/>
    </source>
</evidence>
<dbReference type="InterPro" id="IPR003439">
    <property type="entry name" value="ABC_transporter-like_ATP-bd"/>
</dbReference>
<dbReference type="FunFam" id="3.40.50.300:FF:000299">
    <property type="entry name" value="ABC transporter ATP-binding protein/permease"/>
    <property type="match status" value="1"/>
</dbReference>
<dbReference type="RefSeq" id="WP_135549707.1">
    <property type="nucleotide sequence ID" value="NZ_SPQQ01000007.1"/>
</dbReference>
<comment type="subcellular location">
    <subcellularLocation>
        <location evidence="1">Cell membrane</location>
        <topology evidence="1">Multi-pass membrane protein</topology>
    </subcellularLocation>
</comment>
<evidence type="ECO:0000256" key="4">
    <source>
        <dbReference type="ARBA" id="ARBA00022692"/>
    </source>
</evidence>
<dbReference type="Gene3D" id="1.20.1560.10">
    <property type="entry name" value="ABC transporter type 1, transmembrane domain"/>
    <property type="match status" value="1"/>
</dbReference>
<keyword evidence="8 10" id="KW-1133">Transmembrane helix</keyword>
<dbReference type="GO" id="GO:0034040">
    <property type="term" value="F:ATPase-coupled lipid transmembrane transporter activity"/>
    <property type="evidence" value="ECO:0007669"/>
    <property type="project" value="TreeGrafter"/>
</dbReference>
<evidence type="ECO:0000256" key="5">
    <source>
        <dbReference type="ARBA" id="ARBA00022741"/>
    </source>
</evidence>
<feature type="transmembrane region" description="Helical" evidence="10">
    <location>
        <begin position="351"/>
        <end position="376"/>
    </location>
</feature>
<dbReference type="InterPro" id="IPR022515">
    <property type="entry name" value="NHPM_micro_ABC2"/>
</dbReference>
<dbReference type="AlphaFoldDB" id="A0A4Z0R3L3"/>
<feature type="transmembrane region" description="Helical" evidence="10">
    <location>
        <begin position="570"/>
        <end position="593"/>
    </location>
</feature>
<dbReference type="InterPro" id="IPR011527">
    <property type="entry name" value="ABC1_TM_dom"/>
</dbReference>
<evidence type="ECO:0000256" key="6">
    <source>
        <dbReference type="ARBA" id="ARBA00022807"/>
    </source>
</evidence>
<dbReference type="GO" id="GO:0008234">
    <property type="term" value="F:cysteine-type peptidase activity"/>
    <property type="evidence" value="ECO:0007669"/>
    <property type="project" value="UniProtKB-KW"/>
</dbReference>
<sequence length="899" mass="99651">MKVLDFFIQEGTPLSIAGNKPQILDDASYVWIVGQGKISVFITNLSKDNRPGVKNFLFEAMPRDLLFGIEPEGFPDKKGFLASGLIGSSLIRLKVKQLGELLVGETLEEVTKLVEHWLKALAKISNNDNIARVENASAQEQLLSKIGPLSDPLVMRDFHSQVLQSTTELWEKQNQAEKIHLQEKESYHNRLMLNSISRLAAIKNKTDSLEEASGDFLLDACRLVGQSIKIEIVSPPSSPGSQINSHLEDITRASRIRTREVALQGEWYKQDSGPILGYMKEDDRPIALIPASPSNYILHDLALGIEKVVDKETAGNVKPFGFVFYRPFDPKKITLRELLYFGYKSSWKQDLVMIALMGVLGGMLGTAIPLATGIVFNSIIPEGERGQLLQIAFFLGASALATMLFQFTRSLATLRMEGKMEGSIQAAVWDRLLSLPVPFFMQFSAGELAMRAMGISQIRMILSGVTLNTILSSIFSIFTFGLLFYYDIKLAGVAAVLVALAILVMGSLGYLQVRYERKVLEISNNISGMMLQFIGGITKFRVAGAESRAFHRWSKEFGAQRKLAFKRETLGNWLTTFNAIFPILSSMVIFYTLTSSTSTLSPGQFIAFNSAFISFMFSMLSLSESLISANMVIPLYQRAKPILETLPEYDDTKINPKPLTGSLEVSHVSFRYKEEGPLVLKDVSFQIDEGDYVALVGTSGCGKSTLFRVLLGFEKPETGTVYYNGQDLSKVDIRAIRKQLGVVLQNGQLMSGDIFSNIIGADPHLTRDDAWEAARMAGILEDILEMPMGLHTFISEGTGAISGGQKQRLMIARAIIKKPKILFFDEATSALDNRTQAIVSKSLDQLQATRVVIAHRLSTIINCNKILVMDQGKIVERGTYQELMENEGIFADLAKRQLA</sequence>
<dbReference type="PROSITE" id="PS00211">
    <property type="entry name" value="ABC_TRANSPORTER_1"/>
    <property type="match status" value="1"/>
</dbReference>
<dbReference type="PROSITE" id="PS50929">
    <property type="entry name" value="ABC_TM1F"/>
    <property type="match status" value="1"/>
</dbReference>
<dbReference type="PROSITE" id="PS50893">
    <property type="entry name" value="ABC_TRANSPORTER_2"/>
    <property type="match status" value="1"/>
</dbReference>
<keyword evidence="9 10" id="KW-0472">Membrane</keyword>
<keyword evidence="6" id="KW-0788">Thiol protease</keyword>
<dbReference type="GO" id="GO:0140359">
    <property type="term" value="F:ABC-type transporter activity"/>
    <property type="evidence" value="ECO:0007669"/>
    <property type="project" value="InterPro"/>
</dbReference>
<evidence type="ECO:0000256" key="1">
    <source>
        <dbReference type="ARBA" id="ARBA00004651"/>
    </source>
</evidence>
<evidence type="ECO:0000256" key="7">
    <source>
        <dbReference type="ARBA" id="ARBA00022840"/>
    </source>
</evidence>
<keyword evidence="6" id="KW-0645">Protease</keyword>
<dbReference type="InterPro" id="IPR036640">
    <property type="entry name" value="ABC1_TM_sf"/>
</dbReference>
<dbReference type="SUPFAM" id="SSF90123">
    <property type="entry name" value="ABC transporter transmembrane region"/>
    <property type="match status" value="1"/>
</dbReference>
<dbReference type="PANTHER" id="PTHR24221">
    <property type="entry name" value="ATP-BINDING CASSETTE SUB-FAMILY B"/>
    <property type="match status" value="1"/>
</dbReference>
<feature type="transmembrane region" description="Helical" evidence="10">
    <location>
        <begin position="490"/>
        <end position="511"/>
    </location>
</feature>
<feature type="transmembrane region" description="Helical" evidence="10">
    <location>
        <begin position="388"/>
        <end position="407"/>
    </location>
</feature>
<organism evidence="13 14">
    <name type="scientific">Desulfosporosinus fructosivorans</name>
    <dbReference type="NCBI Taxonomy" id="2018669"/>
    <lineage>
        <taxon>Bacteria</taxon>
        <taxon>Bacillati</taxon>
        <taxon>Bacillota</taxon>
        <taxon>Clostridia</taxon>
        <taxon>Eubacteriales</taxon>
        <taxon>Desulfitobacteriaceae</taxon>
        <taxon>Desulfosporosinus</taxon>
    </lineage>
</organism>
<dbReference type="Proteomes" id="UP000298460">
    <property type="component" value="Unassembled WGS sequence"/>
</dbReference>
<keyword evidence="6" id="KW-0378">Hydrolase</keyword>
<proteinExistence type="predicted"/>
<name>A0A4Z0R3L3_9FIRM</name>
<dbReference type="SMART" id="SM00382">
    <property type="entry name" value="AAA"/>
    <property type="match status" value="1"/>
</dbReference>
<evidence type="ECO:0000256" key="8">
    <source>
        <dbReference type="ARBA" id="ARBA00022989"/>
    </source>
</evidence>
<dbReference type="EMBL" id="SPQQ01000007">
    <property type="protein sequence ID" value="TGE36587.1"/>
    <property type="molecule type" value="Genomic_DNA"/>
</dbReference>
<evidence type="ECO:0000256" key="3">
    <source>
        <dbReference type="ARBA" id="ARBA00022475"/>
    </source>
</evidence>
<evidence type="ECO:0000259" key="11">
    <source>
        <dbReference type="PROSITE" id="PS50893"/>
    </source>
</evidence>
<dbReference type="InterPro" id="IPR003593">
    <property type="entry name" value="AAA+_ATPase"/>
</dbReference>
<feature type="domain" description="ABC transmembrane type-1" evidence="12">
    <location>
        <begin position="352"/>
        <end position="631"/>
    </location>
</feature>
<dbReference type="Gene3D" id="3.40.50.300">
    <property type="entry name" value="P-loop containing nucleotide triphosphate hydrolases"/>
    <property type="match status" value="1"/>
</dbReference>